<organism evidence="1 2">
    <name type="scientific">Trematosphaeria pertusa</name>
    <dbReference type="NCBI Taxonomy" id="390896"/>
    <lineage>
        <taxon>Eukaryota</taxon>
        <taxon>Fungi</taxon>
        <taxon>Dikarya</taxon>
        <taxon>Ascomycota</taxon>
        <taxon>Pezizomycotina</taxon>
        <taxon>Dothideomycetes</taxon>
        <taxon>Pleosporomycetidae</taxon>
        <taxon>Pleosporales</taxon>
        <taxon>Massarineae</taxon>
        <taxon>Trematosphaeriaceae</taxon>
        <taxon>Trematosphaeria</taxon>
    </lineage>
</organism>
<dbReference type="EMBL" id="ML987196">
    <property type="protein sequence ID" value="KAF2248475.1"/>
    <property type="molecule type" value="Genomic_DNA"/>
</dbReference>
<accession>A0A6A6ID18</accession>
<protein>
    <submittedName>
        <fullName evidence="1">Uncharacterized protein</fullName>
    </submittedName>
</protein>
<reference evidence="1" key="1">
    <citation type="journal article" date="2020" name="Stud. Mycol.">
        <title>101 Dothideomycetes genomes: a test case for predicting lifestyles and emergence of pathogens.</title>
        <authorList>
            <person name="Haridas S."/>
            <person name="Albert R."/>
            <person name="Binder M."/>
            <person name="Bloem J."/>
            <person name="Labutti K."/>
            <person name="Salamov A."/>
            <person name="Andreopoulos B."/>
            <person name="Baker S."/>
            <person name="Barry K."/>
            <person name="Bills G."/>
            <person name="Bluhm B."/>
            <person name="Cannon C."/>
            <person name="Castanera R."/>
            <person name="Culley D."/>
            <person name="Daum C."/>
            <person name="Ezra D."/>
            <person name="Gonzalez J."/>
            <person name="Henrissat B."/>
            <person name="Kuo A."/>
            <person name="Liang C."/>
            <person name="Lipzen A."/>
            <person name="Lutzoni F."/>
            <person name="Magnuson J."/>
            <person name="Mondo S."/>
            <person name="Nolan M."/>
            <person name="Ohm R."/>
            <person name="Pangilinan J."/>
            <person name="Park H.-J."/>
            <person name="Ramirez L."/>
            <person name="Alfaro M."/>
            <person name="Sun H."/>
            <person name="Tritt A."/>
            <person name="Yoshinaga Y."/>
            <person name="Zwiers L.-H."/>
            <person name="Turgeon B."/>
            <person name="Goodwin S."/>
            <person name="Spatafora J."/>
            <person name="Crous P."/>
            <person name="Grigoriev I."/>
        </authorList>
    </citation>
    <scope>NUCLEOTIDE SEQUENCE</scope>
    <source>
        <strain evidence="1">CBS 122368</strain>
    </source>
</reference>
<dbReference type="AlphaFoldDB" id="A0A6A6ID18"/>
<gene>
    <name evidence="1" type="ORF">BU26DRAFT_335669</name>
</gene>
<evidence type="ECO:0000313" key="2">
    <source>
        <dbReference type="Proteomes" id="UP000800094"/>
    </source>
</evidence>
<keyword evidence="2" id="KW-1185">Reference proteome</keyword>
<proteinExistence type="predicted"/>
<name>A0A6A6ID18_9PLEO</name>
<evidence type="ECO:0000313" key="1">
    <source>
        <dbReference type="EMBL" id="KAF2248475.1"/>
    </source>
</evidence>
<dbReference type="GeneID" id="54575572"/>
<sequence>MTAVPPKYHGSLGLQATTPEHARQIYQHWTLEQQDHRFTFPLCHGRCQCHAMSLSPRDSIASKPRTWFTAVRGHNHVSANANWQSSRRMTSSTNPWNVSPLPSRTMYSNVTALAHCFCFTSTYHAAALC</sequence>
<dbReference type="RefSeq" id="XP_033683479.1">
    <property type="nucleotide sequence ID" value="XM_033822242.1"/>
</dbReference>
<dbReference type="Proteomes" id="UP000800094">
    <property type="component" value="Unassembled WGS sequence"/>
</dbReference>